<accession>A0A1I6EPP4</accession>
<dbReference type="Pfam" id="PF17778">
    <property type="entry name" value="WHD_BLACT"/>
    <property type="match status" value="1"/>
</dbReference>
<dbReference type="InterPro" id="IPR036866">
    <property type="entry name" value="RibonucZ/Hydroxyglut_hydro"/>
</dbReference>
<dbReference type="InterPro" id="IPR001279">
    <property type="entry name" value="Metallo-B-lactamas"/>
</dbReference>
<dbReference type="Gene3D" id="3.60.15.10">
    <property type="entry name" value="Ribonuclease Z/Hydroxyacylglutathione hydrolase-like"/>
    <property type="match status" value="1"/>
</dbReference>
<evidence type="ECO:0000313" key="3">
    <source>
        <dbReference type="Proteomes" id="UP000199302"/>
    </source>
</evidence>
<proteinExistence type="predicted"/>
<name>A0A1I6EPP4_9RHOB</name>
<dbReference type="InterPro" id="IPR041516">
    <property type="entry name" value="LACTB2_WH"/>
</dbReference>
<dbReference type="InterPro" id="IPR036388">
    <property type="entry name" value="WH-like_DNA-bd_sf"/>
</dbReference>
<dbReference type="CDD" id="cd16278">
    <property type="entry name" value="metallo-hydrolase-like_MBL-fold"/>
    <property type="match status" value="1"/>
</dbReference>
<sequence length="307" mass="33077">MKKGEQTAPATGLVVEIAPGLRRILAPNPSPMTYWGTNTYLLGDEDVAVIDPGPRDRSHLEAILAALTLGQRITHIFVTHAHIDHSGLARDLAEETGARILAFGSATTGRSADMSAIAEQFDDHRNDGVDHDFAPDDCLMDGETITAGGWTLEAIWTPGHLSNHLCFASDDALFCGDHVMGWSSSIVSPPGGDLTAFMASCRKLQGRAEPVFFPGHGAPLFDPQSRLAWLIAHRNAREAAILARLEQSEMPLSALTRSVYDGIVPALLPAAERNVLAHLIDLSRRGLVAPTGPWGQDVTYRRVARGK</sequence>
<reference evidence="2 3" key="1">
    <citation type="submission" date="2016-10" db="EMBL/GenBank/DDBJ databases">
        <authorList>
            <person name="de Groot N.N."/>
        </authorList>
    </citation>
    <scope>NUCLEOTIDE SEQUENCE [LARGE SCALE GENOMIC DNA]</scope>
    <source>
        <strain evidence="3">KMM 9023,NRIC 0796,JCM 17311,KCTC 23692</strain>
    </source>
</reference>
<dbReference type="Pfam" id="PF00753">
    <property type="entry name" value="Lactamase_B"/>
    <property type="match status" value="1"/>
</dbReference>
<evidence type="ECO:0000313" key="2">
    <source>
        <dbReference type="EMBL" id="SFR19462.1"/>
    </source>
</evidence>
<dbReference type="AlphaFoldDB" id="A0A1I6EPP4"/>
<feature type="domain" description="Metallo-beta-lactamase" evidence="1">
    <location>
        <begin position="36"/>
        <end position="216"/>
    </location>
</feature>
<dbReference type="OrthoDB" id="9788263at2"/>
<dbReference type="EMBL" id="FOYI01000017">
    <property type="protein sequence ID" value="SFR19462.1"/>
    <property type="molecule type" value="Genomic_DNA"/>
</dbReference>
<dbReference type="RefSeq" id="WP_092082613.1">
    <property type="nucleotide sequence ID" value="NZ_FOYI01000017.1"/>
</dbReference>
<protein>
    <submittedName>
        <fullName evidence="2">Glyoxylase, beta-lactamase superfamily II</fullName>
    </submittedName>
</protein>
<organism evidence="2 3">
    <name type="scientific">Poseidonocella sedimentorum</name>
    <dbReference type="NCBI Taxonomy" id="871652"/>
    <lineage>
        <taxon>Bacteria</taxon>
        <taxon>Pseudomonadati</taxon>
        <taxon>Pseudomonadota</taxon>
        <taxon>Alphaproteobacteria</taxon>
        <taxon>Rhodobacterales</taxon>
        <taxon>Roseobacteraceae</taxon>
        <taxon>Poseidonocella</taxon>
    </lineage>
</organism>
<dbReference type="InterPro" id="IPR050662">
    <property type="entry name" value="Sec-metab_biosynth-thioest"/>
</dbReference>
<dbReference type="SMART" id="SM00849">
    <property type="entry name" value="Lactamase_B"/>
    <property type="match status" value="1"/>
</dbReference>
<dbReference type="Gene3D" id="1.10.10.10">
    <property type="entry name" value="Winged helix-like DNA-binding domain superfamily/Winged helix DNA-binding domain"/>
    <property type="match status" value="1"/>
</dbReference>
<dbReference type="PANTHER" id="PTHR23131">
    <property type="entry name" value="ENDORIBONUCLEASE LACTB2"/>
    <property type="match status" value="1"/>
</dbReference>
<evidence type="ECO:0000259" key="1">
    <source>
        <dbReference type="SMART" id="SM00849"/>
    </source>
</evidence>
<dbReference type="STRING" id="871652.SAMN04515673_1174"/>
<dbReference type="PANTHER" id="PTHR23131:SF0">
    <property type="entry name" value="ENDORIBONUCLEASE LACTB2"/>
    <property type="match status" value="1"/>
</dbReference>
<gene>
    <name evidence="2" type="ORF">SAMN04515673_1174</name>
</gene>
<keyword evidence="3" id="KW-1185">Reference proteome</keyword>
<dbReference type="Proteomes" id="UP000199302">
    <property type="component" value="Unassembled WGS sequence"/>
</dbReference>
<dbReference type="SUPFAM" id="SSF56281">
    <property type="entry name" value="Metallo-hydrolase/oxidoreductase"/>
    <property type="match status" value="1"/>
</dbReference>